<comment type="caution">
    <text evidence="2">The sequence shown here is derived from an EMBL/GenBank/DDBJ whole genome shotgun (WGS) entry which is preliminary data.</text>
</comment>
<proteinExistence type="predicted"/>
<gene>
    <name evidence="2" type="ORF">SNAT2548_LOCUS12073</name>
</gene>
<evidence type="ECO:0000313" key="3">
    <source>
        <dbReference type="Proteomes" id="UP000604046"/>
    </source>
</evidence>
<feature type="compositionally biased region" description="Polar residues" evidence="1">
    <location>
        <begin position="95"/>
        <end position="110"/>
    </location>
</feature>
<dbReference type="EMBL" id="CAJNDS010001125">
    <property type="protein sequence ID" value="CAE7248799.1"/>
    <property type="molecule type" value="Genomic_DNA"/>
</dbReference>
<evidence type="ECO:0000313" key="2">
    <source>
        <dbReference type="EMBL" id="CAE7248799.1"/>
    </source>
</evidence>
<evidence type="ECO:0000256" key="1">
    <source>
        <dbReference type="SAM" id="MobiDB-lite"/>
    </source>
</evidence>
<sequence>MPEGRVLDASRPVRHKKREVVEALPREYYLARSRMERFDVMEELRQMHSAEARRHNDSLTIPPLGLVERKCPYGAPLPVKKSRPKKANLQLQTALQASHSQPVLPSTENPQNEKKKYPGLILLEIPYDPTTFPNEHDERIRAIDGQIADKELSLERSDSEGALRMRQSFSAKAPEFHFDHLPDGTISESTSQFFPRSHEIMTDIGCGKDPRFCRPWGPYERHREARTARVRMLFVCAVNLLNF</sequence>
<name>A0A812M0S4_9DINO</name>
<accession>A0A812M0S4</accession>
<dbReference type="OrthoDB" id="423132at2759"/>
<protein>
    <submittedName>
        <fullName evidence="2">Uncharacterized protein</fullName>
    </submittedName>
</protein>
<dbReference type="AlphaFoldDB" id="A0A812M0S4"/>
<organism evidence="2 3">
    <name type="scientific">Symbiodinium natans</name>
    <dbReference type="NCBI Taxonomy" id="878477"/>
    <lineage>
        <taxon>Eukaryota</taxon>
        <taxon>Sar</taxon>
        <taxon>Alveolata</taxon>
        <taxon>Dinophyceae</taxon>
        <taxon>Suessiales</taxon>
        <taxon>Symbiodiniaceae</taxon>
        <taxon>Symbiodinium</taxon>
    </lineage>
</organism>
<reference evidence="2" key="1">
    <citation type="submission" date="2021-02" db="EMBL/GenBank/DDBJ databases">
        <authorList>
            <person name="Dougan E. K."/>
            <person name="Rhodes N."/>
            <person name="Thang M."/>
            <person name="Chan C."/>
        </authorList>
    </citation>
    <scope>NUCLEOTIDE SEQUENCE</scope>
</reference>
<feature type="region of interest" description="Disordered" evidence="1">
    <location>
        <begin position="95"/>
        <end position="114"/>
    </location>
</feature>
<keyword evidence="3" id="KW-1185">Reference proteome</keyword>
<dbReference type="Proteomes" id="UP000604046">
    <property type="component" value="Unassembled WGS sequence"/>
</dbReference>